<evidence type="ECO:0000313" key="2">
    <source>
        <dbReference type="EMBL" id="GAA4929796.1"/>
    </source>
</evidence>
<feature type="region of interest" description="Disordered" evidence="1">
    <location>
        <begin position="34"/>
        <end position="86"/>
    </location>
</feature>
<dbReference type="InterPro" id="IPR028037">
    <property type="entry name" value="Antitoxin_Rv0909/MT0933"/>
</dbReference>
<reference evidence="3" key="1">
    <citation type="journal article" date="2019" name="Int. J. Syst. Evol. Microbiol.">
        <title>The Global Catalogue of Microorganisms (GCM) 10K type strain sequencing project: providing services to taxonomists for standard genome sequencing and annotation.</title>
        <authorList>
            <consortium name="The Broad Institute Genomics Platform"/>
            <consortium name="The Broad Institute Genome Sequencing Center for Infectious Disease"/>
            <person name="Wu L."/>
            <person name="Ma J."/>
        </authorList>
    </citation>
    <scope>NUCLEOTIDE SEQUENCE [LARGE SCALE GENOMIC DNA]</scope>
    <source>
        <strain evidence="3">JCM 18123</strain>
    </source>
</reference>
<evidence type="ECO:0000313" key="3">
    <source>
        <dbReference type="Proteomes" id="UP001499993"/>
    </source>
</evidence>
<dbReference type="Pfam" id="PF14013">
    <property type="entry name" value="MT0933_antitox"/>
    <property type="match status" value="1"/>
</dbReference>
<organism evidence="2 3">
    <name type="scientific">Streptomonospora halophila</name>
    <dbReference type="NCBI Taxonomy" id="427369"/>
    <lineage>
        <taxon>Bacteria</taxon>
        <taxon>Bacillati</taxon>
        <taxon>Actinomycetota</taxon>
        <taxon>Actinomycetes</taxon>
        <taxon>Streptosporangiales</taxon>
        <taxon>Nocardiopsidaceae</taxon>
        <taxon>Streptomonospora</taxon>
    </lineage>
</organism>
<name>A0ABP9G5Y3_9ACTN</name>
<accession>A0ABP9G5Y3</accession>
<sequence length="86" mass="9799">MANLQRLLRQVFGYIRKNPGKANRHLHTVGETVKKRTGGRYNRQIDKATGAASRYLAKQSGRGGRGAPGKRDPRHRPDGHDRRRDR</sequence>
<feature type="compositionally biased region" description="Basic and acidic residues" evidence="1">
    <location>
        <begin position="69"/>
        <end position="86"/>
    </location>
</feature>
<evidence type="ECO:0000256" key="1">
    <source>
        <dbReference type="SAM" id="MobiDB-lite"/>
    </source>
</evidence>
<keyword evidence="3" id="KW-1185">Reference proteome</keyword>
<dbReference type="EMBL" id="BAABIK010000002">
    <property type="protein sequence ID" value="GAA4929796.1"/>
    <property type="molecule type" value="Genomic_DNA"/>
</dbReference>
<comment type="caution">
    <text evidence="2">The sequence shown here is derived from an EMBL/GenBank/DDBJ whole genome shotgun (WGS) entry which is preliminary data.</text>
</comment>
<evidence type="ECO:0008006" key="4">
    <source>
        <dbReference type="Google" id="ProtNLM"/>
    </source>
</evidence>
<protein>
    <recommendedName>
        <fullName evidence="4">MT0933-like antitoxin protein</fullName>
    </recommendedName>
</protein>
<dbReference type="Proteomes" id="UP001499993">
    <property type="component" value="Unassembled WGS sequence"/>
</dbReference>
<proteinExistence type="predicted"/>
<gene>
    <name evidence="2" type="ORF">GCM10023224_06720</name>
</gene>
<dbReference type="RefSeq" id="WP_344145164.1">
    <property type="nucleotide sequence ID" value="NZ_BAABIK010000002.1"/>
</dbReference>